<keyword evidence="10" id="KW-0539">Nucleus</keyword>
<dbReference type="GeneID" id="105047581"/>
<dbReference type="CDD" id="cd10518">
    <property type="entry name" value="SET_SETD1-like"/>
    <property type="match status" value="1"/>
</dbReference>
<dbReference type="GO" id="GO:0032259">
    <property type="term" value="P:methylation"/>
    <property type="evidence" value="ECO:0007669"/>
    <property type="project" value="UniProtKB-KW"/>
</dbReference>
<evidence type="ECO:0000256" key="6">
    <source>
        <dbReference type="ARBA" id="ARBA00022737"/>
    </source>
</evidence>
<dbReference type="InterPro" id="IPR001214">
    <property type="entry name" value="SET_dom"/>
</dbReference>
<feature type="domain" description="SET" evidence="17">
    <location>
        <begin position="939"/>
        <end position="1056"/>
    </location>
</feature>
<evidence type="ECO:0000259" key="20">
    <source>
        <dbReference type="PROSITE" id="PS51805"/>
    </source>
</evidence>
<dbReference type="InterPro" id="IPR025780">
    <property type="entry name" value="Hist-Lys_N-MeTrfase_ATX"/>
</dbReference>
<keyword evidence="15" id="KW-0812">Transmembrane</keyword>
<evidence type="ECO:0000259" key="16">
    <source>
        <dbReference type="PROSITE" id="PS50016"/>
    </source>
</evidence>
<dbReference type="InterPro" id="IPR003616">
    <property type="entry name" value="Post-SET_dom"/>
</dbReference>
<keyword evidence="8" id="KW-0862">Zinc</keyword>
<dbReference type="SMART" id="SM00508">
    <property type="entry name" value="PostSET"/>
    <property type="match status" value="1"/>
</dbReference>
<dbReference type="FunFam" id="2.170.270.10:FF:000058">
    <property type="entry name" value="Histone-lysine N-methyltransferase"/>
    <property type="match status" value="1"/>
</dbReference>
<evidence type="ECO:0000256" key="9">
    <source>
        <dbReference type="ARBA" id="ARBA00022853"/>
    </source>
</evidence>
<dbReference type="InterPro" id="IPR050701">
    <property type="entry name" value="Histone_Mod_Regulator"/>
</dbReference>
<comment type="function">
    <text evidence="12">Histone methyltransferase.</text>
</comment>
<dbReference type="GO" id="GO:0008270">
    <property type="term" value="F:zinc ion binding"/>
    <property type="evidence" value="ECO:0007669"/>
    <property type="project" value="UniProtKB-KW"/>
</dbReference>
<dbReference type="InterPro" id="IPR042011">
    <property type="entry name" value="ATX3/4/5_PHD"/>
</dbReference>
<dbReference type="PROSITE" id="PS50812">
    <property type="entry name" value="PWWP"/>
    <property type="match status" value="1"/>
</dbReference>
<dbReference type="Gene3D" id="2.170.270.10">
    <property type="entry name" value="SET domain"/>
    <property type="match status" value="1"/>
</dbReference>
<dbReference type="RefSeq" id="XP_010924862.1">
    <property type="nucleotide sequence ID" value="XM_010926560.3"/>
</dbReference>
<dbReference type="PROSITE" id="PS50280">
    <property type="entry name" value="SET"/>
    <property type="match status" value="1"/>
</dbReference>
<keyword evidence="7 13" id="KW-0863">Zinc-finger</keyword>
<dbReference type="GO" id="GO:0006357">
    <property type="term" value="P:regulation of transcription by RNA polymerase II"/>
    <property type="evidence" value="ECO:0007669"/>
    <property type="project" value="TreeGrafter"/>
</dbReference>
<proteinExistence type="predicted"/>
<evidence type="ECO:0000259" key="17">
    <source>
        <dbReference type="PROSITE" id="PS50280"/>
    </source>
</evidence>
<name>A0A6I9RE80_ELAGV</name>
<dbReference type="PROSITE" id="PS51805">
    <property type="entry name" value="EPHD"/>
    <property type="match status" value="1"/>
</dbReference>
<dbReference type="FunFam" id="3.30.40.10:FF:000464">
    <property type="entry name" value="Histone-lysine N-methyltransferase"/>
    <property type="match status" value="1"/>
</dbReference>
<dbReference type="OrthoDB" id="308383at2759"/>
<dbReference type="InterPro" id="IPR001965">
    <property type="entry name" value="Znf_PHD"/>
</dbReference>
<dbReference type="PROSITE" id="PS51566">
    <property type="entry name" value="SAM_MT43_TRX_MLL"/>
    <property type="match status" value="1"/>
</dbReference>
<dbReference type="Pfam" id="PF00855">
    <property type="entry name" value="PWWP"/>
    <property type="match status" value="1"/>
</dbReference>
<organism evidence="21 22">
    <name type="scientific">Elaeis guineensis var. tenera</name>
    <name type="common">Oil palm</name>
    <dbReference type="NCBI Taxonomy" id="51953"/>
    <lineage>
        <taxon>Eukaryota</taxon>
        <taxon>Viridiplantae</taxon>
        <taxon>Streptophyta</taxon>
        <taxon>Embryophyta</taxon>
        <taxon>Tracheophyta</taxon>
        <taxon>Spermatophyta</taxon>
        <taxon>Magnoliopsida</taxon>
        <taxon>Liliopsida</taxon>
        <taxon>Arecaceae</taxon>
        <taxon>Arecoideae</taxon>
        <taxon>Cocoseae</taxon>
        <taxon>Elaeidinae</taxon>
        <taxon>Elaeis</taxon>
    </lineage>
</organism>
<keyword evidence="6" id="KW-0677">Repeat</keyword>
<protein>
    <submittedName>
        <fullName evidence="22">Histone-lysine N-methyltransferase ATX4 isoform X1</fullName>
    </submittedName>
</protein>
<keyword evidence="5" id="KW-0479">Metal-binding</keyword>
<dbReference type="Proteomes" id="UP000504607">
    <property type="component" value="Chromosome 6"/>
</dbReference>
<evidence type="ECO:0000313" key="21">
    <source>
        <dbReference type="Proteomes" id="UP000504607"/>
    </source>
</evidence>
<dbReference type="AlphaFoldDB" id="A0A6I9RE80"/>
<dbReference type="SUPFAM" id="SSF63748">
    <property type="entry name" value="Tudor/PWWP/MBT"/>
    <property type="match status" value="1"/>
</dbReference>
<feature type="domain" description="Post-SET" evidence="19">
    <location>
        <begin position="1065"/>
        <end position="1081"/>
    </location>
</feature>
<dbReference type="Pfam" id="PF13831">
    <property type="entry name" value="PHD_2"/>
    <property type="match status" value="1"/>
</dbReference>
<evidence type="ECO:0000256" key="2">
    <source>
        <dbReference type="ARBA" id="ARBA00022603"/>
    </source>
</evidence>
<dbReference type="CDD" id="cd20143">
    <property type="entry name" value="PWWP_AtATX3-like"/>
    <property type="match status" value="1"/>
</dbReference>
<dbReference type="PROSITE" id="PS50868">
    <property type="entry name" value="POST_SET"/>
    <property type="match status" value="1"/>
</dbReference>
<dbReference type="InterPro" id="IPR013083">
    <property type="entry name" value="Znf_RING/FYVE/PHD"/>
</dbReference>
<evidence type="ECO:0000256" key="12">
    <source>
        <dbReference type="ARBA" id="ARBA00054897"/>
    </source>
</evidence>
<dbReference type="SUPFAM" id="SSF82199">
    <property type="entry name" value="SET domain"/>
    <property type="match status" value="1"/>
</dbReference>
<feature type="compositionally biased region" description="Basic and acidic residues" evidence="14">
    <location>
        <begin position="95"/>
        <end position="109"/>
    </location>
</feature>
<dbReference type="KEGG" id="egu:105047581"/>
<gene>
    <name evidence="22" type="primary">LOC105047581</name>
</gene>
<evidence type="ECO:0000256" key="11">
    <source>
        <dbReference type="ARBA" id="ARBA00052314"/>
    </source>
</evidence>
<keyword evidence="9" id="KW-0156">Chromatin regulator</keyword>
<evidence type="ECO:0000256" key="14">
    <source>
        <dbReference type="SAM" id="MobiDB-lite"/>
    </source>
</evidence>
<feature type="domain" description="PWWP" evidence="18">
    <location>
        <begin position="274"/>
        <end position="343"/>
    </location>
</feature>
<feature type="domain" description="PHD-type" evidence="16">
    <location>
        <begin position="650"/>
        <end position="701"/>
    </location>
</feature>
<keyword evidence="15" id="KW-1133">Transmembrane helix</keyword>
<keyword evidence="2" id="KW-0489">Methyltransferase</keyword>
<dbReference type="InParanoid" id="A0A6I9RE80"/>
<dbReference type="GO" id="GO:0048188">
    <property type="term" value="C:Set1C/COMPASS complex"/>
    <property type="evidence" value="ECO:0007669"/>
    <property type="project" value="UniProtKB-ARBA"/>
</dbReference>
<feature type="domain" description="PHD-type" evidence="20">
    <location>
        <begin position="704"/>
        <end position="819"/>
    </location>
</feature>
<evidence type="ECO:0000256" key="15">
    <source>
        <dbReference type="SAM" id="Phobius"/>
    </source>
</evidence>
<dbReference type="GO" id="GO:0006325">
    <property type="term" value="P:chromatin organization"/>
    <property type="evidence" value="ECO:0007669"/>
    <property type="project" value="UniProtKB-KW"/>
</dbReference>
<dbReference type="PANTHER" id="PTHR13793">
    <property type="entry name" value="PHD FINGER PROTEINS"/>
    <property type="match status" value="1"/>
</dbReference>
<dbReference type="InterPro" id="IPR019786">
    <property type="entry name" value="Zinc_finger_PHD-type_CS"/>
</dbReference>
<evidence type="ECO:0000256" key="8">
    <source>
        <dbReference type="ARBA" id="ARBA00022833"/>
    </source>
</evidence>
<evidence type="ECO:0000256" key="5">
    <source>
        <dbReference type="ARBA" id="ARBA00022723"/>
    </source>
</evidence>
<dbReference type="PROSITE" id="PS01359">
    <property type="entry name" value="ZF_PHD_1"/>
    <property type="match status" value="1"/>
</dbReference>
<evidence type="ECO:0000256" key="13">
    <source>
        <dbReference type="PROSITE-ProRule" id="PRU00146"/>
    </source>
</evidence>
<feature type="region of interest" description="Disordered" evidence="14">
    <location>
        <begin position="94"/>
        <end position="127"/>
    </location>
</feature>
<evidence type="ECO:0000256" key="3">
    <source>
        <dbReference type="ARBA" id="ARBA00022679"/>
    </source>
</evidence>
<evidence type="ECO:0000256" key="4">
    <source>
        <dbReference type="ARBA" id="ARBA00022691"/>
    </source>
</evidence>
<keyword evidence="3" id="KW-0808">Transferase</keyword>
<dbReference type="Pfam" id="PF13832">
    <property type="entry name" value="zf-HC5HC2H_2"/>
    <property type="match status" value="1"/>
</dbReference>
<dbReference type="InterPro" id="IPR046341">
    <property type="entry name" value="SET_dom_sf"/>
</dbReference>
<dbReference type="PROSITE" id="PS50016">
    <property type="entry name" value="ZF_PHD_2"/>
    <property type="match status" value="2"/>
</dbReference>
<comment type="subcellular location">
    <subcellularLocation>
        <location evidence="1">Nucleus</location>
    </subcellularLocation>
</comment>
<accession>A0A6I9RE80</accession>
<dbReference type="Pfam" id="PF00856">
    <property type="entry name" value="SET"/>
    <property type="match status" value="1"/>
</dbReference>
<dbReference type="InterPro" id="IPR034732">
    <property type="entry name" value="EPHD"/>
</dbReference>
<evidence type="ECO:0000313" key="22">
    <source>
        <dbReference type="RefSeq" id="XP_010924862.1"/>
    </source>
</evidence>
<dbReference type="CDD" id="cd15517">
    <property type="entry name" value="PHD_TCF19_like"/>
    <property type="match status" value="1"/>
</dbReference>
<dbReference type="InterPro" id="IPR011011">
    <property type="entry name" value="Znf_FYVE_PHD"/>
</dbReference>
<feature type="domain" description="PHD-type" evidence="16">
    <location>
        <begin position="459"/>
        <end position="514"/>
    </location>
</feature>
<dbReference type="Gene3D" id="2.30.30.140">
    <property type="match status" value="1"/>
</dbReference>
<dbReference type="InterPro" id="IPR000313">
    <property type="entry name" value="PWWP_dom"/>
</dbReference>
<dbReference type="Gene3D" id="3.30.40.10">
    <property type="entry name" value="Zinc/RING finger domain, C3HC4 (zinc finger)"/>
    <property type="match status" value="3"/>
</dbReference>
<evidence type="ECO:0000259" key="18">
    <source>
        <dbReference type="PROSITE" id="PS50812"/>
    </source>
</evidence>
<keyword evidence="15" id="KW-0472">Membrane</keyword>
<feature type="transmembrane region" description="Helical" evidence="15">
    <location>
        <begin position="40"/>
        <end position="62"/>
    </location>
</feature>
<reference evidence="22" key="1">
    <citation type="submission" date="2025-08" db="UniProtKB">
        <authorList>
            <consortium name="RefSeq"/>
        </authorList>
    </citation>
    <scope>IDENTIFICATION</scope>
</reference>
<comment type="catalytic activity">
    <reaction evidence="11">
        <text>L-lysyl-[histone] + S-adenosyl-L-methionine = N(6)-methyl-L-lysyl-[histone] + S-adenosyl-L-homocysteine + H(+)</text>
        <dbReference type="Rhea" id="RHEA:10024"/>
        <dbReference type="Rhea" id="RHEA-COMP:9845"/>
        <dbReference type="Rhea" id="RHEA-COMP:9846"/>
        <dbReference type="ChEBI" id="CHEBI:15378"/>
        <dbReference type="ChEBI" id="CHEBI:29969"/>
        <dbReference type="ChEBI" id="CHEBI:57856"/>
        <dbReference type="ChEBI" id="CHEBI:59789"/>
        <dbReference type="ChEBI" id="CHEBI:61929"/>
    </reaction>
</comment>
<dbReference type="GO" id="GO:0008168">
    <property type="term" value="F:methyltransferase activity"/>
    <property type="evidence" value="ECO:0007669"/>
    <property type="project" value="UniProtKB-KW"/>
</dbReference>
<evidence type="ECO:0000259" key="19">
    <source>
        <dbReference type="PROSITE" id="PS50868"/>
    </source>
</evidence>
<evidence type="ECO:0000256" key="1">
    <source>
        <dbReference type="ARBA" id="ARBA00004123"/>
    </source>
</evidence>
<dbReference type="SUPFAM" id="SSF57903">
    <property type="entry name" value="FYVE/PHD zinc finger"/>
    <property type="match status" value="2"/>
</dbReference>
<evidence type="ECO:0000256" key="7">
    <source>
        <dbReference type="ARBA" id="ARBA00022771"/>
    </source>
</evidence>
<keyword evidence="21" id="KW-1185">Reference proteome</keyword>
<dbReference type="SMART" id="SM00249">
    <property type="entry name" value="PHD"/>
    <property type="match status" value="3"/>
</dbReference>
<dbReference type="SMART" id="SM00293">
    <property type="entry name" value="PWWP"/>
    <property type="match status" value="1"/>
</dbReference>
<dbReference type="PANTHER" id="PTHR13793:SF159">
    <property type="entry name" value="HISTONE-LYSINE N-METHYLTRANSFERASE ATX3"/>
    <property type="match status" value="1"/>
</dbReference>
<keyword evidence="4" id="KW-0949">S-adenosyl-L-methionine</keyword>
<dbReference type="SMART" id="SM00317">
    <property type="entry name" value="SET"/>
    <property type="match status" value="1"/>
</dbReference>
<evidence type="ECO:0000256" key="10">
    <source>
        <dbReference type="ARBA" id="ARBA00023242"/>
    </source>
</evidence>
<dbReference type="CDD" id="cd15495">
    <property type="entry name" value="PHD_ATX3_4_5_like"/>
    <property type="match status" value="1"/>
</dbReference>
<dbReference type="InterPro" id="IPR019787">
    <property type="entry name" value="Znf_PHD-finger"/>
</dbReference>
<sequence length="1081" mass="123708">MIIKRSQRAQIPTLKRCNVEGAAPGEDDGERRRKRRRENVFFPLEVLGDVSAAGIPIFPFGFQRPSGDVREQISSAALASSWCTEVSCCSGEVESESKDGRRKERDRLRKVVAPPPPARPPVVRTSRGRAQVLPSRFNDSVLIDPWKKEKPKAKPLDPDFEIKTVLVEPSKESFRCKDSNFSSVFPNSIRLFHEEERYRACRNLKFKKYTSSRSTLTSLHESFAGAEERLPPVVDVEDPLGYDYDSDPMTVERRMLKENAERREDLYCLEEFVPGDIVWAKLGKKYPAWPATVVNQMQQAPEAVLRSSIPGAICVMFFGYSGNGNDREYAWVKEGMIFPFLDHVDRFQGQTELYNSKPSEFRLAIEEAFLAEHDFLGVQVGGMDVAGQPPYYQSFPRGIQEATDSNHDQECQSVIQAMNKSGIHCKNCGLSLPVKSAKKMKQNSEQLVCRHCAKLLSSKQYCGICKKIWHHKDGRKWVRCCGCQTWVHAECDKVCSNLKDLEDSDYFCPDCKARLNFESSDTEKKHSEFRCYNDSWQDARFNKITVFCFGMEGVYLPEQHVISCQCGSCKGQKKFMLTEWERHTGSKTKNWRSSVKVKSTMKPLGKWVERYQATVVSANNSKRPSPKVRKEKLLASLQESYDPVYVRWTTERCAICRWVEDWDYNKIIICNRCQIAVHQECYGVRGKQDFTSWVCRACETPEQKRECCLCPVKGGALKPTDIDKLWVHVTCAWFQPQVSFASDEIMEPAVGIVNIPSESFVKVCVICKQMHGSCTQCFRCSTYYHAMCASRAGYRMELHCLERNGKQITKMVSYCAHHRAPNPDTVLIIHTKSGVFSSKKLLHTNEKQSGSRLIRKDIPKVPTLLSQYSETSSVARCLIYKKIETKRTQEEAIAHQVMGHIHHSLDAIKCLNKPRDEKDPESFSTFRERLKYLQMTENSRVCFGRSGIHGWGLFARRNIQEGEMVIEYRGEQVRRSVADLREARYRLEGKDCYLFKISEEVVVDATDKGNIARLINHSCMPNCYARIMSVGDDESRIVLIAKTNVSAGDELTYDYLFDPDEGDEYKVPCLCKAPNCRKFMN</sequence>